<dbReference type="GO" id="GO:0009254">
    <property type="term" value="P:peptidoglycan turnover"/>
    <property type="evidence" value="ECO:0007669"/>
    <property type="project" value="InterPro"/>
</dbReference>
<dbReference type="Pfam" id="PF06725">
    <property type="entry name" value="3D"/>
    <property type="match status" value="1"/>
</dbReference>
<organism evidence="7 8">
    <name type="scientific">Alkalibacterium thalassium</name>
    <dbReference type="NCBI Taxonomy" id="426701"/>
    <lineage>
        <taxon>Bacteria</taxon>
        <taxon>Bacillati</taxon>
        <taxon>Bacillota</taxon>
        <taxon>Bacilli</taxon>
        <taxon>Lactobacillales</taxon>
        <taxon>Carnobacteriaceae</taxon>
        <taxon>Alkalibacterium</taxon>
    </lineage>
</organism>
<feature type="domain" description="3D" evidence="5">
    <location>
        <begin position="333"/>
        <end position="393"/>
    </location>
</feature>
<sequence>MTKNIVGMVVAVLAFLSLGQATTASAQTLEAIREQQEQTQEEIDSLQKEVNTVLEEVSVLSTELAELDVEIEEKLEEIGQTESEVSAQEEIVEARMEQARQRLQSLQLNKSTQNIVLTILESESLSDLFNRALIIMRLTDAGNHQLELAEEEVQVLITLQEELETAQQELEERRVLAASQKEVFDGKVSELQALIRDNQSQLTELIEREAVEEARIEEARRVAREEAARAAARAEAEQQTEVSVSSSDSSSAQAAEQTASNSSSSKSSSASGSSSSNNSNSDSSSNSSPAPAPAKPEVSSGRTLRVQATGYSTAQPNLSTHTATGIDLRINPRVIAVDPSVIPLGSMVEVEGMGVYIAGDTGGAIRGNIIDIHFQTVGEALSWGRRSVTIRVLD</sequence>
<feature type="region of interest" description="Disordered" evidence="3">
    <location>
        <begin position="231"/>
        <end position="302"/>
    </location>
</feature>
<dbReference type="Proteomes" id="UP000199433">
    <property type="component" value="Unassembled WGS sequence"/>
</dbReference>
<feature type="domain" description="Peptidoglycan hydrolase PcsB coiled-coil" evidence="6">
    <location>
        <begin position="88"/>
        <end position="152"/>
    </location>
</feature>
<dbReference type="SUPFAM" id="SSF50685">
    <property type="entry name" value="Barwin-like endoglucanases"/>
    <property type="match status" value="1"/>
</dbReference>
<name>A0A1G8YBV5_9LACT</name>
<dbReference type="InterPro" id="IPR057309">
    <property type="entry name" value="PcsB_CC"/>
</dbReference>
<gene>
    <name evidence="7" type="ORF">SAMN04488098_100935</name>
</gene>
<evidence type="ECO:0000259" key="6">
    <source>
        <dbReference type="Pfam" id="PF24568"/>
    </source>
</evidence>
<feature type="compositionally biased region" description="Low complexity" evidence="3">
    <location>
        <begin position="243"/>
        <end position="300"/>
    </location>
</feature>
<dbReference type="GO" id="GO:0019867">
    <property type="term" value="C:outer membrane"/>
    <property type="evidence" value="ECO:0007669"/>
    <property type="project" value="InterPro"/>
</dbReference>
<dbReference type="PANTHER" id="PTHR39160">
    <property type="entry name" value="CELL WALL-BINDING PROTEIN YOCH"/>
    <property type="match status" value="1"/>
</dbReference>
<evidence type="ECO:0000256" key="4">
    <source>
        <dbReference type="SAM" id="SignalP"/>
    </source>
</evidence>
<evidence type="ECO:0000259" key="5">
    <source>
        <dbReference type="Pfam" id="PF06725"/>
    </source>
</evidence>
<dbReference type="GO" id="GO:0004553">
    <property type="term" value="F:hydrolase activity, hydrolyzing O-glycosyl compounds"/>
    <property type="evidence" value="ECO:0007669"/>
    <property type="project" value="InterPro"/>
</dbReference>
<evidence type="ECO:0000256" key="3">
    <source>
        <dbReference type="SAM" id="MobiDB-lite"/>
    </source>
</evidence>
<dbReference type="Gene3D" id="6.10.250.3150">
    <property type="match status" value="1"/>
</dbReference>
<dbReference type="EMBL" id="FNFK01000009">
    <property type="protein sequence ID" value="SDK00211.1"/>
    <property type="molecule type" value="Genomic_DNA"/>
</dbReference>
<dbReference type="InterPro" id="IPR036908">
    <property type="entry name" value="RlpA-like_sf"/>
</dbReference>
<dbReference type="OrthoDB" id="9798935at2"/>
<dbReference type="PANTHER" id="PTHR39160:SF4">
    <property type="entry name" value="RESUSCITATION-PROMOTING FACTOR RPFB"/>
    <property type="match status" value="1"/>
</dbReference>
<accession>A0A1G8YBV5</accession>
<dbReference type="InterPro" id="IPR010611">
    <property type="entry name" value="3D_dom"/>
</dbReference>
<reference evidence="8" key="1">
    <citation type="submission" date="2016-10" db="EMBL/GenBank/DDBJ databases">
        <authorList>
            <person name="Varghese N."/>
            <person name="Submissions S."/>
        </authorList>
    </citation>
    <scope>NUCLEOTIDE SEQUENCE [LARGE SCALE GENOMIC DNA]</scope>
    <source>
        <strain evidence="8">DSM 19181</strain>
    </source>
</reference>
<evidence type="ECO:0000313" key="7">
    <source>
        <dbReference type="EMBL" id="SDK00211.1"/>
    </source>
</evidence>
<evidence type="ECO:0000256" key="1">
    <source>
        <dbReference type="ARBA" id="ARBA00022729"/>
    </source>
</evidence>
<feature type="signal peptide" evidence="4">
    <location>
        <begin position="1"/>
        <end position="26"/>
    </location>
</feature>
<dbReference type="CDD" id="cd22786">
    <property type="entry name" value="DPBB_YuiC-like"/>
    <property type="match status" value="1"/>
</dbReference>
<keyword evidence="2" id="KW-0175">Coiled coil</keyword>
<feature type="coiled-coil region" evidence="2">
    <location>
        <begin position="29"/>
        <end position="109"/>
    </location>
</feature>
<dbReference type="STRING" id="426701.SAMN04488098_100935"/>
<keyword evidence="8" id="KW-1185">Reference proteome</keyword>
<protein>
    <submittedName>
        <fullName evidence="7">3D (Asp-Asp-Asp) domain-containing protein</fullName>
    </submittedName>
</protein>
<dbReference type="InterPro" id="IPR051933">
    <property type="entry name" value="Resuscitation_pf_RpfB"/>
</dbReference>
<feature type="chain" id="PRO_5011495472" evidence="4">
    <location>
        <begin position="27"/>
        <end position="394"/>
    </location>
</feature>
<dbReference type="AlphaFoldDB" id="A0A1G8YBV5"/>
<evidence type="ECO:0000256" key="2">
    <source>
        <dbReference type="SAM" id="Coils"/>
    </source>
</evidence>
<proteinExistence type="predicted"/>
<evidence type="ECO:0000313" key="8">
    <source>
        <dbReference type="Proteomes" id="UP000199433"/>
    </source>
</evidence>
<dbReference type="RefSeq" id="WP_091265637.1">
    <property type="nucleotide sequence ID" value="NZ_FNFK01000009.1"/>
</dbReference>
<dbReference type="Pfam" id="PF24568">
    <property type="entry name" value="CC_PcsB"/>
    <property type="match status" value="1"/>
</dbReference>
<keyword evidence="1 4" id="KW-0732">Signal</keyword>